<dbReference type="AlphaFoldDB" id="A0A4Y2IJD8"/>
<reference evidence="1 2" key="1">
    <citation type="journal article" date="2019" name="Sci. Rep.">
        <title>Orb-weaving spider Araneus ventricosus genome elucidates the spidroin gene catalogue.</title>
        <authorList>
            <person name="Kono N."/>
            <person name="Nakamura H."/>
            <person name="Ohtoshi R."/>
            <person name="Moran D.A.P."/>
            <person name="Shinohara A."/>
            <person name="Yoshida Y."/>
            <person name="Fujiwara M."/>
            <person name="Mori M."/>
            <person name="Tomita M."/>
            <person name="Arakawa K."/>
        </authorList>
    </citation>
    <scope>NUCLEOTIDE SEQUENCE [LARGE SCALE GENOMIC DNA]</scope>
</reference>
<dbReference type="Proteomes" id="UP000499080">
    <property type="component" value="Unassembled WGS sequence"/>
</dbReference>
<name>A0A4Y2IJD8_ARAVE</name>
<organism evidence="1 2">
    <name type="scientific">Araneus ventricosus</name>
    <name type="common">Orbweaver spider</name>
    <name type="synonym">Epeira ventricosa</name>
    <dbReference type="NCBI Taxonomy" id="182803"/>
    <lineage>
        <taxon>Eukaryota</taxon>
        <taxon>Metazoa</taxon>
        <taxon>Ecdysozoa</taxon>
        <taxon>Arthropoda</taxon>
        <taxon>Chelicerata</taxon>
        <taxon>Arachnida</taxon>
        <taxon>Araneae</taxon>
        <taxon>Araneomorphae</taxon>
        <taxon>Entelegynae</taxon>
        <taxon>Araneoidea</taxon>
        <taxon>Araneidae</taxon>
        <taxon>Araneus</taxon>
    </lineage>
</organism>
<accession>A0A4Y2IJD8</accession>
<sequence length="88" mass="10476">MKNSAKMTYSVRHSIEPIRVKLSSKWQCNRSDRDHNVMKVELFECCCHKQAFFTLNTRSIIVLWHLKNFCVYQPEGKKDTEEVNKVQN</sequence>
<keyword evidence="2" id="KW-1185">Reference proteome</keyword>
<comment type="caution">
    <text evidence="1">The sequence shown here is derived from an EMBL/GenBank/DDBJ whole genome shotgun (WGS) entry which is preliminary data.</text>
</comment>
<evidence type="ECO:0000313" key="1">
    <source>
        <dbReference type="EMBL" id="GBM77754.1"/>
    </source>
</evidence>
<evidence type="ECO:0000313" key="2">
    <source>
        <dbReference type="Proteomes" id="UP000499080"/>
    </source>
</evidence>
<dbReference type="EMBL" id="BGPR01002708">
    <property type="protein sequence ID" value="GBM77754.1"/>
    <property type="molecule type" value="Genomic_DNA"/>
</dbReference>
<proteinExistence type="predicted"/>
<protein>
    <submittedName>
        <fullName evidence="1">Uncharacterized protein</fullName>
    </submittedName>
</protein>
<gene>
    <name evidence="1" type="ORF">AVEN_18844_1</name>
</gene>